<reference evidence="2 3" key="1">
    <citation type="journal article" date="2023" name="Microbiol. Spectr.">
        <title>Synergy between Genome Mining, Metabolomics, and Bioinformatics Uncovers Antibacterial Chlorinated Carbazole Alkaloids and Their Biosynthetic Gene Cluster from Streptomyces tubbatahanensis sp. nov., a Novel Actinomycete Isolated from Sulu Sea, Philippines.</title>
        <authorList>
            <person name="Tenebro C.P."/>
            <person name="Trono D.J.V.L."/>
            <person name="Balida L.A.P."/>
            <person name="Bayog L.K.A."/>
            <person name="Bruna J.R."/>
            <person name="Sabido E.M."/>
            <person name="Caspe D.P.C."/>
            <person name="de Los Santos E.L.C."/>
            <person name="Saludes J.P."/>
            <person name="Dalisay D.S."/>
        </authorList>
    </citation>
    <scope>NUCLEOTIDE SEQUENCE [LARGE SCALE GENOMIC DNA]</scope>
    <source>
        <strain evidence="2 3">DSD3025</strain>
    </source>
</reference>
<organism evidence="2 3">
    <name type="scientific">Streptomyces tubbatahanensis</name>
    <dbReference type="NCBI Taxonomy" id="2923272"/>
    <lineage>
        <taxon>Bacteria</taxon>
        <taxon>Bacillati</taxon>
        <taxon>Actinomycetota</taxon>
        <taxon>Actinomycetes</taxon>
        <taxon>Kitasatosporales</taxon>
        <taxon>Streptomycetaceae</taxon>
        <taxon>Streptomyces</taxon>
    </lineage>
</organism>
<feature type="compositionally biased region" description="Basic and acidic residues" evidence="1">
    <location>
        <begin position="1"/>
        <end position="13"/>
    </location>
</feature>
<accession>A0ABY3XLH5</accession>
<gene>
    <name evidence="2" type="ORF">MMF93_01640</name>
</gene>
<feature type="compositionally biased region" description="Acidic residues" evidence="1">
    <location>
        <begin position="41"/>
        <end position="57"/>
    </location>
</feature>
<evidence type="ECO:0000313" key="2">
    <source>
        <dbReference type="EMBL" id="UNS95312.1"/>
    </source>
</evidence>
<sequence>MTVPEESRPKTETTDQVVEEAAPPEEQPKTHSGATLREAFEEADVSPEDFEENPSGG</sequence>
<protein>
    <submittedName>
        <fullName evidence="2">Uncharacterized protein</fullName>
    </submittedName>
</protein>
<name>A0ABY3XLH5_9ACTN</name>
<proteinExistence type="predicted"/>
<dbReference type="RefSeq" id="WP_242748815.1">
    <property type="nucleotide sequence ID" value="NZ_CP093846.1"/>
</dbReference>
<keyword evidence="3" id="KW-1185">Reference proteome</keyword>
<evidence type="ECO:0000256" key="1">
    <source>
        <dbReference type="SAM" id="MobiDB-lite"/>
    </source>
</evidence>
<feature type="region of interest" description="Disordered" evidence="1">
    <location>
        <begin position="1"/>
        <end position="57"/>
    </location>
</feature>
<evidence type="ECO:0000313" key="3">
    <source>
        <dbReference type="Proteomes" id="UP001202244"/>
    </source>
</evidence>
<dbReference type="EMBL" id="CP093846">
    <property type="protein sequence ID" value="UNS95312.1"/>
    <property type="molecule type" value="Genomic_DNA"/>
</dbReference>
<dbReference type="Proteomes" id="UP001202244">
    <property type="component" value="Chromosome"/>
</dbReference>